<sequence>MQIRVEKQNNPVADEVSALVAVTRPIIAGIYHSIGQDVLSAIGRREDIKLKLLGKIRSQGDGDTGIAFEYAVHDAVVNGVPIVVERVADALGHCRINRGDPSSILFAIEKSGSQQLISTEIDLITAESRVLSGERGQPVKLKGHLNRLAAAFRRPSTRAQLPQSIRGLWKADLFLGSTEPDHWVGTTVKINRSHLEAARGLRVAIVPSKSGASDAIKNDEQKNLIVCPMPHDGSFMQVFYEGWRIVQALCEANFKMPKEVDLPSPIDREVARIYIERREFPVPDVLEATRKFAQPELLVADEAPASNVAFGADAQPETSTIITPFPRMSS</sequence>
<dbReference type="AlphaFoldDB" id="A0AAU1M550"/>
<accession>A0AAU1M550</accession>
<organism evidence="1">
    <name type="scientific">Streptomyces sp. NBC_00148</name>
    <dbReference type="NCBI Taxonomy" id="2903626"/>
    <lineage>
        <taxon>Bacteria</taxon>
        <taxon>Bacillati</taxon>
        <taxon>Actinomycetota</taxon>
        <taxon>Actinomycetes</taxon>
        <taxon>Kitasatosporales</taxon>
        <taxon>Streptomycetaceae</taxon>
        <taxon>Streptomyces</taxon>
    </lineage>
</organism>
<proteinExistence type="predicted"/>
<evidence type="ECO:0000313" key="1">
    <source>
        <dbReference type="EMBL" id="WTQ78729.1"/>
    </source>
</evidence>
<protein>
    <submittedName>
        <fullName evidence="1">Uncharacterized protein</fullName>
    </submittedName>
</protein>
<dbReference type="EMBL" id="CP108170">
    <property type="protein sequence ID" value="WTQ78729.1"/>
    <property type="molecule type" value="Genomic_DNA"/>
</dbReference>
<reference evidence="1" key="1">
    <citation type="submission" date="2022-10" db="EMBL/GenBank/DDBJ databases">
        <title>The complete genomes of actinobacterial strains from the NBC collection.</title>
        <authorList>
            <person name="Joergensen T.S."/>
            <person name="Alvarez Arevalo M."/>
            <person name="Sterndorff E.B."/>
            <person name="Faurdal D."/>
            <person name="Vuksanovic O."/>
            <person name="Mourched A.-S."/>
            <person name="Charusanti P."/>
            <person name="Shaw S."/>
            <person name="Blin K."/>
            <person name="Weber T."/>
        </authorList>
    </citation>
    <scope>NUCLEOTIDE SEQUENCE</scope>
    <source>
        <strain evidence="1">NBC_00148</strain>
        <plasmid evidence="1">unnamed1</plasmid>
    </source>
</reference>
<dbReference type="RefSeq" id="WP_331718235.1">
    <property type="nucleotide sequence ID" value="NZ_CP108170.1"/>
</dbReference>
<name>A0AAU1M550_9ACTN</name>
<geneLocation type="plasmid" evidence="1">
    <name>unnamed1</name>
</geneLocation>
<gene>
    <name evidence="1" type="ORF">OG222_36955</name>
</gene>
<keyword evidence="1" id="KW-0614">Plasmid</keyword>